<proteinExistence type="predicted"/>
<sequence length="102" mass="11775">MNVVFTNPVSTKTIRMELHKQGISDRAAIQKSFISDANAFKRKNWCLSHKAWTMEQWKTVIWSDESCFSLFPASGRVYVWRTPCHAYNTDCLLPRVKHGGVL</sequence>
<protein>
    <recommendedName>
        <fullName evidence="1">Transposase Tc1-like domain-containing protein</fullName>
    </recommendedName>
</protein>
<dbReference type="GO" id="GO:0003677">
    <property type="term" value="F:DNA binding"/>
    <property type="evidence" value="ECO:0007669"/>
    <property type="project" value="InterPro"/>
</dbReference>
<evidence type="ECO:0000313" key="3">
    <source>
        <dbReference type="Proteomes" id="UP000499080"/>
    </source>
</evidence>
<dbReference type="InterPro" id="IPR002492">
    <property type="entry name" value="Transposase_Tc1-like"/>
</dbReference>
<dbReference type="Proteomes" id="UP000499080">
    <property type="component" value="Unassembled WGS sequence"/>
</dbReference>
<dbReference type="EMBL" id="BGPR01003328">
    <property type="protein sequence ID" value="GBM86630.1"/>
    <property type="molecule type" value="Genomic_DNA"/>
</dbReference>
<name>A0A4Y2J9B2_ARAVE</name>
<accession>A0A4Y2J9B2</accession>
<evidence type="ECO:0000313" key="2">
    <source>
        <dbReference type="EMBL" id="GBM86630.1"/>
    </source>
</evidence>
<dbReference type="AlphaFoldDB" id="A0A4Y2J9B2"/>
<reference evidence="2 3" key="1">
    <citation type="journal article" date="2019" name="Sci. Rep.">
        <title>Orb-weaving spider Araneus ventricosus genome elucidates the spidroin gene catalogue.</title>
        <authorList>
            <person name="Kono N."/>
            <person name="Nakamura H."/>
            <person name="Ohtoshi R."/>
            <person name="Moran D.A.P."/>
            <person name="Shinohara A."/>
            <person name="Yoshida Y."/>
            <person name="Fujiwara M."/>
            <person name="Mori M."/>
            <person name="Tomita M."/>
            <person name="Arakawa K."/>
        </authorList>
    </citation>
    <scope>NUCLEOTIDE SEQUENCE [LARGE SCALE GENOMIC DNA]</scope>
</reference>
<dbReference type="Pfam" id="PF01498">
    <property type="entry name" value="HTH_Tnp_Tc3_2"/>
    <property type="match status" value="1"/>
</dbReference>
<keyword evidence="3" id="KW-1185">Reference proteome</keyword>
<dbReference type="GO" id="GO:0006313">
    <property type="term" value="P:DNA transposition"/>
    <property type="evidence" value="ECO:0007669"/>
    <property type="project" value="InterPro"/>
</dbReference>
<evidence type="ECO:0000259" key="1">
    <source>
        <dbReference type="Pfam" id="PF01498"/>
    </source>
</evidence>
<feature type="domain" description="Transposase Tc1-like" evidence="1">
    <location>
        <begin position="8"/>
        <end position="50"/>
    </location>
</feature>
<comment type="caution">
    <text evidence="2">The sequence shown here is derived from an EMBL/GenBank/DDBJ whole genome shotgun (WGS) entry which is preliminary data.</text>
</comment>
<gene>
    <name evidence="2" type="ORF">AVEN_71831_1</name>
</gene>
<dbReference type="InterPro" id="IPR036397">
    <property type="entry name" value="RNaseH_sf"/>
</dbReference>
<dbReference type="Gene3D" id="3.30.420.10">
    <property type="entry name" value="Ribonuclease H-like superfamily/Ribonuclease H"/>
    <property type="match status" value="1"/>
</dbReference>
<dbReference type="GO" id="GO:0015074">
    <property type="term" value="P:DNA integration"/>
    <property type="evidence" value="ECO:0007669"/>
    <property type="project" value="InterPro"/>
</dbReference>
<organism evidence="2 3">
    <name type="scientific">Araneus ventricosus</name>
    <name type="common">Orbweaver spider</name>
    <name type="synonym">Epeira ventricosa</name>
    <dbReference type="NCBI Taxonomy" id="182803"/>
    <lineage>
        <taxon>Eukaryota</taxon>
        <taxon>Metazoa</taxon>
        <taxon>Ecdysozoa</taxon>
        <taxon>Arthropoda</taxon>
        <taxon>Chelicerata</taxon>
        <taxon>Arachnida</taxon>
        <taxon>Araneae</taxon>
        <taxon>Araneomorphae</taxon>
        <taxon>Entelegynae</taxon>
        <taxon>Araneoidea</taxon>
        <taxon>Araneidae</taxon>
        <taxon>Araneus</taxon>
    </lineage>
</organism>
<dbReference type="OrthoDB" id="6429341at2759"/>